<dbReference type="Pfam" id="PF00231">
    <property type="entry name" value="ATP-synt"/>
    <property type="match status" value="1"/>
</dbReference>
<keyword evidence="10 12" id="KW-0139">CF(1)</keyword>
<comment type="similarity">
    <text evidence="3 12">Belongs to the ATPase gamma chain family.</text>
</comment>
<evidence type="ECO:0000256" key="4">
    <source>
        <dbReference type="ARBA" id="ARBA00011648"/>
    </source>
</evidence>
<dbReference type="PRINTS" id="PR00126">
    <property type="entry name" value="ATPASEGAMMA"/>
</dbReference>
<evidence type="ECO:0000256" key="11">
    <source>
        <dbReference type="ARBA" id="ARBA00023310"/>
    </source>
</evidence>
<dbReference type="EMBL" id="PDKU01000006">
    <property type="protein sequence ID" value="PPI86298.1"/>
    <property type="molecule type" value="Genomic_DNA"/>
</dbReference>
<dbReference type="GO" id="GO:0045259">
    <property type="term" value="C:proton-transporting ATP synthase complex"/>
    <property type="evidence" value="ECO:0007669"/>
    <property type="project" value="UniProtKB-KW"/>
</dbReference>
<organism evidence="13 14">
    <name type="scientific">Candidatus Pantoea edessiphila</name>
    <dbReference type="NCBI Taxonomy" id="2044610"/>
    <lineage>
        <taxon>Bacteria</taxon>
        <taxon>Pseudomonadati</taxon>
        <taxon>Pseudomonadota</taxon>
        <taxon>Gammaproteobacteria</taxon>
        <taxon>Enterobacterales</taxon>
        <taxon>Erwiniaceae</taxon>
        <taxon>Pantoea</taxon>
    </lineage>
</organism>
<comment type="subunit">
    <text evidence="4 12">F-type ATPases have 2 components, CF(1) - the catalytic core - and CF(0) - the membrane proton channel. CF(1) has five subunits: alpha(3), beta(3), gamma(1), delta(1), epsilon(1). CF(0) has three main subunits: a, b and c.</text>
</comment>
<evidence type="ECO:0000313" key="14">
    <source>
        <dbReference type="Proteomes" id="UP000296144"/>
    </source>
</evidence>
<evidence type="ECO:0000256" key="10">
    <source>
        <dbReference type="ARBA" id="ARBA00023196"/>
    </source>
</evidence>
<sequence length="288" mass="32757">MASIKKIHNKIESIRNTQKITKAMEMVAASKMRKTQERVLSSRPYHEMITKIINNVMLGSLEYKHSYLKQRAIKEVGYLVISTDRGLCGGLNINLFKKLLLHIKSYEKRNIKSRLAILGSKGVLFFNSISNINIVAQVSNIGDDFSLSKLIGLIKVMLHAYDECNIDKLYIVSNIFRNTVNQIPNINQLIPVISIEEKNHTRSNWDYLYEPDSKLLLSNLLCRYVESQFYQAVLENLASEQAARMIAMKAATDNCGNLIRDLDLLYNKVRQANITQELMEIVSGASAV</sequence>
<reference evidence="13 14" key="1">
    <citation type="journal article" date="2018" name="Genome Biol. Evol.">
        <title>Cladogenesis and Genomic Streamlining in Extracellular Endosymbionts of Tropical Stink Bugs.</title>
        <authorList>
            <person name="Otero-Bravo A."/>
            <person name="Goffredi S."/>
            <person name="Sabree Z.L."/>
        </authorList>
    </citation>
    <scope>NUCLEOTIDE SEQUENCE [LARGE SCALE GENOMIC DNA]</scope>
    <source>
        <strain evidence="13 14">SoEL</strain>
    </source>
</reference>
<dbReference type="InterPro" id="IPR035968">
    <property type="entry name" value="ATP_synth_F1_ATPase_gsu"/>
</dbReference>
<dbReference type="CDD" id="cd12151">
    <property type="entry name" value="F1-ATPase_gamma"/>
    <property type="match status" value="1"/>
</dbReference>
<comment type="subcellular location">
    <subcellularLocation>
        <location evidence="12">Cell membrane</location>
        <topology evidence="12">Peripheral membrane protein</topology>
    </subcellularLocation>
    <subcellularLocation>
        <location evidence="2">Membrane</location>
        <topology evidence="2">Peripheral membrane protein</topology>
    </subcellularLocation>
</comment>
<proteinExistence type="inferred from homology"/>
<evidence type="ECO:0000256" key="12">
    <source>
        <dbReference type="HAMAP-Rule" id="MF_00815"/>
    </source>
</evidence>
<dbReference type="NCBIfam" id="TIGR01146">
    <property type="entry name" value="ATPsyn_F1gamma"/>
    <property type="match status" value="1"/>
</dbReference>
<dbReference type="Gene3D" id="1.10.287.80">
    <property type="entry name" value="ATP synthase, gamma subunit, helix hairpin domain"/>
    <property type="match status" value="1"/>
</dbReference>
<dbReference type="HAMAP" id="MF_00815">
    <property type="entry name" value="ATP_synth_gamma_bact"/>
    <property type="match status" value="1"/>
</dbReference>
<dbReference type="NCBIfam" id="NF004144">
    <property type="entry name" value="PRK05621.1-1"/>
    <property type="match status" value="1"/>
</dbReference>
<name>A0A2P5SVE6_9GAMM</name>
<keyword evidence="6 12" id="KW-1003">Cell membrane</keyword>
<evidence type="ECO:0000256" key="5">
    <source>
        <dbReference type="ARBA" id="ARBA00022448"/>
    </source>
</evidence>
<dbReference type="AlphaFoldDB" id="A0A2P5SVE6"/>
<comment type="function">
    <text evidence="1 12">Produces ATP from ADP in the presence of a proton gradient across the membrane. The gamma chain is believed to be important in regulating ATPase activity and the flow of protons through the CF(0) complex.</text>
</comment>
<evidence type="ECO:0000256" key="3">
    <source>
        <dbReference type="ARBA" id="ARBA00007681"/>
    </source>
</evidence>
<evidence type="ECO:0000256" key="1">
    <source>
        <dbReference type="ARBA" id="ARBA00003456"/>
    </source>
</evidence>
<keyword evidence="5 12" id="KW-0813">Transport</keyword>
<dbReference type="FunFam" id="1.10.287.80:FF:000005">
    <property type="entry name" value="ATP synthase gamma chain"/>
    <property type="match status" value="1"/>
</dbReference>
<evidence type="ECO:0000313" key="13">
    <source>
        <dbReference type="EMBL" id="PPI86298.1"/>
    </source>
</evidence>
<keyword evidence="9 12" id="KW-0472">Membrane</keyword>
<dbReference type="Proteomes" id="UP000296144">
    <property type="component" value="Unassembled WGS sequence"/>
</dbReference>
<keyword evidence="13" id="KW-0378">Hydrolase</keyword>
<keyword evidence="7 12" id="KW-0375">Hydrogen ion transport</keyword>
<evidence type="ECO:0000256" key="9">
    <source>
        <dbReference type="ARBA" id="ARBA00023136"/>
    </source>
</evidence>
<protein>
    <recommendedName>
        <fullName evidence="12">ATP synthase gamma chain</fullName>
    </recommendedName>
    <alternativeName>
        <fullName evidence="12">ATP synthase F1 sector gamma subunit</fullName>
    </alternativeName>
    <alternativeName>
        <fullName evidence="12">F-ATPase gamma subunit</fullName>
    </alternativeName>
</protein>
<gene>
    <name evidence="12" type="primary">atpG</name>
    <name evidence="13" type="ORF">CRV10_03555</name>
</gene>
<dbReference type="Gene3D" id="3.40.1380.10">
    <property type="match status" value="1"/>
</dbReference>
<dbReference type="GO" id="GO:0042777">
    <property type="term" value="P:proton motive force-driven plasma membrane ATP synthesis"/>
    <property type="evidence" value="ECO:0007669"/>
    <property type="project" value="UniProtKB-UniRule"/>
</dbReference>
<dbReference type="InterPro" id="IPR023632">
    <property type="entry name" value="ATP_synth_F1_gsu_CS"/>
</dbReference>
<dbReference type="PANTHER" id="PTHR11693">
    <property type="entry name" value="ATP SYNTHASE GAMMA CHAIN"/>
    <property type="match status" value="1"/>
</dbReference>
<dbReference type="InterPro" id="IPR000131">
    <property type="entry name" value="ATP_synth_F1_gsu"/>
</dbReference>
<evidence type="ECO:0000256" key="7">
    <source>
        <dbReference type="ARBA" id="ARBA00022781"/>
    </source>
</evidence>
<dbReference type="GO" id="GO:0016787">
    <property type="term" value="F:hydrolase activity"/>
    <property type="evidence" value="ECO:0007669"/>
    <property type="project" value="UniProtKB-KW"/>
</dbReference>
<dbReference type="SUPFAM" id="SSF52943">
    <property type="entry name" value="ATP synthase (F1-ATPase), gamma subunit"/>
    <property type="match status" value="1"/>
</dbReference>
<keyword evidence="11 12" id="KW-0066">ATP synthesis</keyword>
<keyword evidence="14" id="KW-1185">Reference proteome</keyword>
<dbReference type="GO" id="GO:0005524">
    <property type="term" value="F:ATP binding"/>
    <property type="evidence" value="ECO:0007669"/>
    <property type="project" value="UniProtKB-UniRule"/>
</dbReference>
<dbReference type="PROSITE" id="PS00153">
    <property type="entry name" value="ATPASE_GAMMA"/>
    <property type="match status" value="1"/>
</dbReference>
<keyword evidence="8 12" id="KW-0406">Ion transport</keyword>
<evidence type="ECO:0000256" key="6">
    <source>
        <dbReference type="ARBA" id="ARBA00022475"/>
    </source>
</evidence>
<comment type="caution">
    <text evidence="13">The sequence shown here is derived from an EMBL/GenBank/DDBJ whole genome shotgun (WGS) entry which is preliminary data.</text>
</comment>
<dbReference type="GO" id="GO:0005886">
    <property type="term" value="C:plasma membrane"/>
    <property type="evidence" value="ECO:0007669"/>
    <property type="project" value="UniProtKB-SubCell"/>
</dbReference>
<evidence type="ECO:0000256" key="8">
    <source>
        <dbReference type="ARBA" id="ARBA00023065"/>
    </source>
</evidence>
<dbReference type="RefSeq" id="WP_136130464.1">
    <property type="nucleotide sequence ID" value="NZ_PDKU01000006.1"/>
</dbReference>
<accession>A0A2P5SVE6</accession>
<dbReference type="PANTHER" id="PTHR11693:SF22">
    <property type="entry name" value="ATP SYNTHASE SUBUNIT GAMMA, MITOCHONDRIAL"/>
    <property type="match status" value="1"/>
</dbReference>
<evidence type="ECO:0000256" key="2">
    <source>
        <dbReference type="ARBA" id="ARBA00004170"/>
    </source>
</evidence>
<dbReference type="GO" id="GO:0046933">
    <property type="term" value="F:proton-transporting ATP synthase activity, rotational mechanism"/>
    <property type="evidence" value="ECO:0007669"/>
    <property type="project" value="UniProtKB-UniRule"/>
</dbReference>
<dbReference type="OrthoDB" id="9812769at2"/>